<feature type="compositionally biased region" description="Basic and acidic residues" evidence="7">
    <location>
        <begin position="331"/>
        <end position="343"/>
    </location>
</feature>
<protein>
    <recommendedName>
        <fullName evidence="9">ABC transporter substrate-binding protein PnrA-like domain-containing protein</fullName>
    </recommendedName>
</protein>
<feature type="chain" id="PRO_5009533583" description="ABC transporter substrate-binding protein PnrA-like domain-containing protein" evidence="8">
    <location>
        <begin position="23"/>
        <end position="358"/>
    </location>
</feature>
<evidence type="ECO:0000256" key="4">
    <source>
        <dbReference type="ARBA" id="ARBA00022729"/>
    </source>
</evidence>
<sequence>MKKVFLTLLLAMALSFSFPTDALKAAEILSDSPVSVIFFMPVGSSLDPFIQMCEKGIQVSASLFPDLKIARVYPYSDDYVHEYIKFAAMRGHEYIVGIGSYYADAFDKIADDFPNKNFIVIDGKSNKKNVKSVLFDNKEAGVLAGAVAGILTAGNKVGFIGGRETGIIFDFEKGFAEGVKKHNKKAEIKVKYISKGNDGYSNQKAGFEIADSMYKNGVDIIFAAAGGSGLGAIEAARINRKMIIGVDADQDDLARGIVMTSIIKRLDTSIVNLLQSVATAKYDAKETVYNLGNVGFALSNFTYSKNKIKKGDLDRIYDELFNLKKKYEYSERSKLNDRDENKKKTGRSKYKPGQTFRK</sequence>
<dbReference type="InterPro" id="IPR050957">
    <property type="entry name" value="BMP_lipoprotein"/>
</dbReference>
<reference evidence="10 11" key="1">
    <citation type="journal article" date="2016" name="Nat. Commun.">
        <title>Thousands of microbial genomes shed light on interconnected biogeochemical processes in an aquifer system.</title>
        <authorList>
            <person name="Anantharaman K."/>
            <person name="Brown C.T."/>
            <person name="Hug L.A."/>
            <person name="Sharon I."/>
            <person name="Castelle C.J."/>
            <person name="Probst A.J."/>
            <person name="Thomas B.C."/>
            <person name="Singh A."/>
            <person name="Wilkins M.J."/>
            <person name="Karaoz U."/>
            <person name="Brodie E.L."/>
            <person name="Williams K.H."/>
            <person name="Hubbard S.S."/>
            <person name="Banfield J.F."/>
        </authorList>
    </citation>
    <scope>NUCLEOTIDE SEQUENCE [LARGE SCALE GENOMIC DNA]</scope>
</reference>
<name>A0A1F7WTL4_9BACT</name>
<evidence type="ECO:0000256" key="7">
    <source>
        <dbReference type="SAM" id="MobiDB-lite"/>
    </source>
</evidence>
<accession>A0A1F7WTL4</accession>
<evidence type="ECO:0000313" key="10">
    <source>
        <dbReference type="EMBL" id="OGM06126.1"/>
    </source>
</evidence>
<evidence type="ECO:0000256" key="3">
    <source>
        <dbReference type="ARBA" id="ARBA00022475"/>
    </source>
</evidence>
<dbReference type="SUPFAM" id="SSF53822">
    <property type="entry name" value="Periplasmic binding protein-like I"/>
    <property type="match status" value="1"/>
</dbReference>
<keyword evidence="3" id="KW-1003">Cell membrane</keyword>
<dbReference type="Proteomes" id="UP000178735">
    <property type="component" value="Unassembled WGS sequence"/>
</dbReference>
<evidence type="ECO:0000256" key="6">
    <source>
        <dbReference type="ARBA" id="ARBA00023288"/>
    </source>
</evidence>
<evidence type="ECO:0000313" key="11">
    <source>
        <dbReference type="Proteomes" id="UP000178735"/>
    </source>
</evidence>
<dbReference type="CDD" id="cd06354">
    <property type="entry name" value="PBP1_PrnA-like"/>
    <property type="match status" value="1"/>
</dbReference>
<dbReference type="Pfam" id="PF02608">
    <property type="entry name" value="Bmp"/>
    <property type="match status" value="1"/>
</dbReference>
<dbReference type="Gene3D" id="3.40.50.2300">
    <property type="match status" value="2"/>
</dbReference>
<keyword evidence="6" id="KW-0449">Lipoprotein</keyword>
<evidence type="ECO:0000256" key="2">
    <source>
        <dbReference type="ARBA" id="ARBA00008610"/>
    </source>
</evidence>
<dbReference type="InterPro" id="IPR028082">
    <property type="entry name" value="Peripla_BP_I"/>
</dbReference>
<feature type="domain" description="ABC transporter substrate-binding protein PnrA-like" evidence="9">
    <location>
        <begin position="48"/>
        <end position="303"/>
    </location>
</feature>
<evidence type="ECO:0000256" key="5">
    <source>
        <dbReference type="ARBA" id="ARBA00023136"/>
    </source>
</evidence>
<feature type="signal peptide" evidence="8">
    <location>
        <begin position="1"/>
        <end position="22"/>
    </location>
</feature>
<feature type="region of interest" description="Disordered" evidence="7">
    <location>
        <begin position="331"/>
        <end position="358"/>
    </location>
</feature>
<gene>
    <name evidence="10" type="ORF">A2008_00990</name>
</gene>
<evidence type="ECO:0000259" key="9">
    <source>
        <dbReference type="Pfam" id="PF02608"/>
    </source>
</evidence>
<keyword evidence="4 8" id="KW-0732">Signal</keyword>
<dbReference type="EMBL" id="MGFH01000079">
    <property type="protein sequence ID" value="OGM06126.1"/>
    <property type="molecule type" value="Genomic_DNA"/>
</dbReference>
<comment type="caution">
    <text evidence="10">The sequence shown here is derived from an EMBL/GenBank/DDBJ whole genome shotgun (WGS) entry which is preliminary data.</text>
</comment>
<dbReference type="AlphaFoldDB" id="A0A1F7WTL4"/>
<dbReference type="PANTHER" id="PTHR34296:SF2">
    <property type="entry name" value="ABC TRANSPORTER GUANOSINE-BINDING PROTEIN NUPN"/>
    <property type="match status" value="1"/>
</dbReference>
<comment type="subcellular location">
    <subcellularLocation>
        <location evidence="1">Cell membrane</location>
        <topology evidence="1">Lipid-anchor</topology>
    </subcellularLocation>
</comment>
<dbReference type="InterPro" id="IPR003760">
    <property type="entry name" value="PnrA-like"/>
</dbReference>
<keyword evidence="5" id="KW-0472">Membrane</keyword>
<proteinExistence type="inferred from homology"/>
<dbReference type="PANTHER" id="PTHR34296">
    <property type="entry name" value="TRANSCRIPTIONAL ACTIVATOR PROTEIN MED"/>
    <property type="match status" value="1"/>
</dbReference>
<evidence type="ECO:0000256" key="8">
    <source>
        <dbReference type="SAM" id="SignalP"/>
    </source>
</evidence>
<comment type="similarity">
    <text evidence="2">Belongs to the BMP lipoprotein family.</text>
</comment>
<dbReference type="STRING" id="1817813.A2008_00990"/>
<feature type="compositionally biased region" description="Basic residues" evidence="7">
    <location>
        <begin position="344"/>
        <end position="358"/>
    </location>
</feature>
<organism evidence="10 11">
    <name type="scientific">Candidatus Wallbacteria bacterium GWC2_49_35</name>
    <dbReference type="NCBI Taxonomy" id="1817813"/>
    <lineage>
        <taxon>Bacteria</taxon>
        <taxon>Candidatus Walliibacteriota</taxon>
    </lineage>
</organism>
<dbReference type="GO" id="GO:0005886">
    <property type="term" value="C:plasma membrane"/>
    <property type="evidence" value="ECO:0007669"/>
    <property type="project" value="UniProtKB-SubCell"/>
</dbReference>
<evidence type="ECO:0000256" key="1">
    <source>
        <dbReference type="ARBA" id="ARBA00004193"/>
    </source>
</evidence>